<gene>
    <name evidence="3" type="ORF">EV210_108131</name>
</gene>
<dbReference type="OrthoDB" id="9781032at2"/>
<dbReference type="GO" id="GO:0005737">
    <property type="term" value="C:cytoplasm"/>
    <property type="evidence" value="ECO:0007669"/>
    <property type="project" value="TreeGrafter"/>
</dbReference>
<dbReference type="PANTHER" id="PTHR30575:SF3">
    <property type="entry name" value="PEPTIDASE M20 DIMERISATION DOMAIN-CONTAINING PROTEIN"/>
    <property type="match status" value="1"/>
</dbReference>
<dbReference type="GO" id="GO:0016805">
    <property type="term" value="F:dipeptidase activity"/>
    <property type="evidence" value="ECO:0007669"/>
    <property type="project" value="InterPro"/>
</dbReference>
<name>A0A4R1Q4P2_9FIRM</name>
<accession>A0A4R1Q4P2</accession>
<dbReference type="EMBL" id="SLUI01000008">
    <property type="protein sequence ID" value="TCL36491.1"/>
    <property type="molecule type" value="Genomic_DNA"/>
</dbReference>
<comment type="caution">
    <text evidence="3">The sequence shown here is derived from an EMBL/GenBank/DDBJ whole genome shotgun (WGS) entry which is preliminary data.</text>
</comment>
<dbReference type="PIRSF" id="PIRSF037226">
    <property type="entry name" value="Amidohydrolase_ACY1L2_prd"/>
    <property type="match status" value="1"/>
</dbReference>
<dbReference type="AlphaFoldDB" id="A0A4R1Q4P2"/>
<evidence type="ECO:0000313" key="3">
    <source>
        <dbReference type="EMBL" id="TCL36491.1"/>
    </source>
</evidence>
<dbReference type="Gene3D" id="3.30.70.360">
    <property type="match status" value="1"/>
</dbReference>
<dbReference type="InterPro" id="IPR052030">
    <property type="entry name" value="Peptidase_M20/M20A_hydrolases"/>
</dbReference>
<feature type="domain" description="Peptidase M20 dimerisation" evidence="2">
    <location>
        <begin position="201"/>
        <end position="298"/>
    </location>
</feature>
<dbReference type="RefSeq" id="WP_132081213.1">
    <property type="nucleotide sequence ID" value="NZ_SLUI01000008.1"/>
</dbReference>
<protein>
    <recommendedName>
        <fullName evidence="1">Peptidase M20 domain-containing protein 2</fullName>
    </recommendedName>
</protein>
<dbReference type="Gene3D" id="3.40.630.10">
    <property type="entry name" value="Zn peptidases"/>
    <property type="match status" value="1"/>
</dbReference>
<comment type="similarity">
    <text evidence="1">Belongs to the peptidase M20A family.</text>
</comment>
<dbReference type="SUPFAM" id="SSF53187">
    <property type="entry name" value="Zn-dependent exopeptidases"/>
    <property type="match status" value="1"/>
</dbReference>
<dbReference type="GO" id="GO:0071713">
    <property type="term" value="F:para-aminobenzoyl-glutamate hydrolase activity"/>
    <property type="evidence" value="ECO:0007669"/>
    <property type="project" value="TreeGrafter"/>
</dbReference>
<evidence type="ECO:0000256" key="1">
    <source>
        <dbReference type="PIRNR" id="PIRNR037226"/>
    </source>
</evidence>
<evidence type="ECO:0000313" key="4">
    <source>
        <dbReference type="Proteomes" id="UP000295063"/>
    </source>
</evidence>
<dbReference type="InterPro" id="IPR011650">
    <property type="entry name" value="Peptidase_M20_dimer"/>
</dbReference>
<keyword evidence="4" id="KW-1185">Reference proteome</keyword>
<dbReference type="InterPro" id="IPR017144">
    <property type="entry name" value="Xaa-Arg_dipeptidase"/>
</dbReference>
<proteinExistence type="inferred from homology"/>
<sequence length="435" mass="46835">MNVNELKKLVCQAIDNHAEQIIAYAQQVEQNPELGFKEVQTARQTADFLTSLGYSCREEIALTGLKTSLKSTAAGPNIAILGELDAVICPDSAKANPLTGAAHTCGHHVQLGVMAGTALGLKLAGIADELHGNVTFMAVPAEEFIEIAYRSKLRAEGKIHFLGGKQELIYRGEFDDIDIAMMVHSAKNAPQASISIGESSNGFIGKTIQYLGKEAHAAEAPQQGINALNAAMLGLMGIHALRETFYDQDIVRVHPIITKGGDLVNSVPADVRLETYVRAKTMAAIDATHHKVDRALKAGGDAIGAQTIIHTLPGYLPLHCPQALNDLFSDNARQFMPDEQIIQVGHFGGSTDMGDVSHLMPTIHPYVGGATGSLHVRDFSVVDYDAACIIPAKIMAMTVIDLLSGQAEQAQTILKDFTPLLTKEEYIQLLNSYYL</sequence>
<dbReference type="InterPro" id="IPR036264">
    <property type="entry name" value="Bact_exopeptidase_dim_dom"/>
</dbReference>
<reference evidence="3 4" key="1">
    <citation type="submission" date="2019-03" db="EMBL/GenBank/DDBJ databases">
        <title>Genomic Encyclopedia of Type Strains, Phase IV (KMG-IV): sequencing the most valuable type-strain genomes for metagenomic binning, comparative biology and taxonomic classification.</title>
        <authorList>
            <person name="Goeker M."/>
        </authorList>
    </citation>
    <scope>NUCLEOTIDE SEQUENCE [LARGE SCALE GENOMIC DNA]</scope>
    <source>
        <strain evidence="3 4">DSM 15969</strain>
    </source>
</reference>
<dbReference type="Proteomes" id="UP000295063">
    <property type="component" value="Unassembled WGS sequence"/>
</dbReference>
<keyword evidence="3" id="KW-0378">Hydrolase</keyword>
<dbReference type="PANTHER" id="PTHR30575">
    <property type="entry name" value="PEPTIDASE M20"/>
    <property type="match status" value="1"/>
</dbReference>
<dbReference type="Pfam" id="PF07687">
    <property type="entry name" value="M20_dimer"/>
    <property type="match status" value="1"/>
</dbReference>
<evidence type="ECO:0000259" key="2">
    <source>
        <dbReference type="Pfam" id="PF07687"/>
    </source>
</evidence>
<organism evidence="3 4">
    <name type="scientific">Anaerospora hongkongensis</name>
    <dbReference type="NCBI Taxonomy" id="244830"/>
    <lineage>
        <taxon>Bacteria</taxon>
        <taxon>Bacillati</taxon>
        <taxon>Bacillota</taxon>
        <taxon>Negativicutes</taxon>
        <taxon>Selenomonadales</taxon>
        <taxon>Sporomusaceae</taxon>
        <taxon>Anaerospora</taxon>
    </lineage>
</organism>
<dbReference type="SUPFAM" id="SSF55031">
    <property type="entry name" value="Bacterial exopeptidase dimerisation domain"/>
    <property type="match status" value="1"/>
</dbReference>
<dbReference type="GO" id="GO:0046657">
    <property type="term" value="P:folic acid catabolic process"/>
    <property type="evidence" value="ECO:0007669"/>
    <property type="project" value="TreeGrafter"/>
</dbReference>